<comment type="similarity">
    <text evidence="2">Belongs to the CRISPR system Cmr5 family.</text>
</comment>
<dbReference type="GO" id="GO:0051607">
    <property type="term" value="P:defense response to virus"/>
    <property type="evidence" value="ECO:0007669"/>
    <property type="project" value="UniProtKB-KW"/>
</dbReference>
<evidence type="ECO:0000313" key="8">
    <source>
        <dbReference type="Proteomes" id="UP000322530"/>
    </source>
</evidence>
<gene>
    <name evidence="7" type="ORF">KDI_52710</name>
</gene>
<dbReference type="SUPFAM" id="SSF158568">
    <property type="entry name" value="AF1862-like"/>
    <property type="match status" value="1"/>
</dbReference>
<keyword evidence="3" id="KW-0963">Cytoplasm</keyword>
<dbReference type="Proteomes" id="UP000322530">
    <property type="component" value="Unassembled WGS sequence"/>
</dbReference>
<comment type="caution">
    <text evidence="7">The sequence shown here is derived from an EMBL/GenBank/DDBJ whole genome shotgun (WGS) entry which is preliminary data.</text>
</comment>
<reference evidence="7 8" key="1">
    <citation type="submission" date="2019-01" db="EMBL/GenBank/DDBJ databases">
        <title>Draft genome sequence of Dictyobacter sp. Uno17.</title>
        <authorList>
            <person name="Wang C.M."/>
            <person name="Zheng Y."/>
            <person name="Sakai Y."/>
            <person name="Abe K."/>
            <person name="Yokota A."/>
            <person name="Yabe S."/>
        </authorList>
    </citation>
    <scope>NUCLEOTIDE SEQUENCE [LARGE SCALE GENOMIC DNA]</scope>
    <source>
        <strain evidence="7 8">Uno17</strain>
    </source>
</reference>
<comment type="subcellular location">
    <subcellularLocation>
        <location evidence="1">Cytoplasm</location>
    </subcellularLocation>
</comment>
<dbReference type="EMBL" id="BIXY01000136">
    <property type="protein sequence ID" value="GCF11707.1"/>
    <property type="molecule type" value="Genomic_DNA"/>
</dbReference>
<dbReference type="Pfam" id="PF09701">
    <property type="entry name" value="Cas_Cmr5"/>
    <property type="match status" value="1"/>
</dbReference>
<dbReference type="RefSeq" id="WP_149404519.1">
    <property type="nucleotide sequence ID" value="NZ_BIXY01000136.1"/>
</dbReference>
<protein>
    <recommendedName>
        <fullName evidence="5">CRISPR type III-B/RAMP module-associated protein Cmr5</fullName>
    </recommendedName>
</protein>
<evidence type="ECO:0000313" key="7">
    <source>
        <dbReference type="EMBL" id="GCF11707.1"/>
    </source>
</evidence>
<accession>A0A5A5TJU4</accession>
<dbReference type="AlphaFoldDB" id="A0A5A5TJU4"/>
<dbReference type="InterPro" id="IPR023101">
    <property type="entry name" value="AF1862-like_dom_sf"/>
</dbReference>
<evidence type="ECO:0000256" key="4">
    <source>
        <dbReference type="ARBA" id="ARBA00023118"/>
    </source>
</evidence>
<dbReference type="InterPro" id="IPR010160">
    <property type="entry name" value="CRISPR-assoc_prot_Cmr5"/>
</dbReference>
<evidence type="ECO:0000256" key="3">
    <source>
        <dbReference type="ARBA" id="ARBA00022490"/>
    </source>
</evidence>
<feature type="region of interest" description="Disordered" evidence="6">
    <location>
        <begin position="1"/>
        <end position="37"/>
    </location>
</feature>
<feature type="compositionally biased region" description="Polar residues" evidence="6">
    <location>
        <begin position="1"/>
        <end position="11"/>
    </location>
</feature>
<proteinExistence type="inferred from homology"/>
<dbReference type="Gene3D" id="1.10.520.30">
    <property type="entry name" value="AF1862-like domain"/>
    <property type="match status" value="1"/>
</dbReference>
<dbReference type="GO" id="GO:0005737">
    <property type="term" value="C:cytoplasm"/>
    <property type="evidence" value="ECO:0007669"/>
    <property type="project" value="UniProtKB-SubCell"/>
</dbReference>
<evidence type="ECO:0000256" key="6">
    <source>
        <dbReference type="SAM" id="MobiDB-lite"/>
    </source>
</evidence>
<evidence type="ECO:0000256" key="1">
    <source>
        <dbReference type="ARBA" id="ARBA00004496"/>
    </source>
</evidence>
<evidence type="ECO:0000256" key="5">
    <source>
        <dbReference type="ARBA" id="ARBA00030001"/>
    </source>
</evidence>
<organism evidence="7 8">
    <name type="scientific">Dictyobacter arantiisoli</name>
    <dbReference type="NCBI Taxonomy" id="2014874"/>
    <lineage>
        <taxon>Bacteria</taxon>
        <taxon>Bacillati</taxon>
        <taxon>Chloroflexota</taxon>
        <taxon>Ktedonobacteria</taxon>
        <taxon>Ktedonobacterales</taxon>
        <taxon>Dictyobacteraceae</taxon>
        <taxon>Dictyobacter</taxon>
    </lineage>
</organism>
<dbReference type="OrthoDB" id="1716617at2"/>
<keyword evidence="8" id="KW-1185">Reference proteome</keyword>
<evidence type="ECO:0000256" key="2">
    <source>
        <dbReference type="ARBA" id="ARBA00006161"/>
    </source>
</evidence>
<name>A0A5A5TJU4_9CHLR</name>
<sequence length="155" mass="18104">MSEQQLSGTRKQNSEQRRGRHAWTSIQEIKGLTDKSHKEREKKYRSLARGFNAMLQINGLGQTFGFICAKSKPDKQKSEVRNEYYYFAQHITNWMKENFRANNIAVMEKEQNGFLTWIIDNDTTSADYRRATTECLALGVWLRRFAEAELEGEEA</sequence>
<dbReference type="NCBIfam" id="TIGR01881">
    <property type="entry name" value="cas_Cmr5"/>
    <property type="match status" value="1"/>
</dbReference>
<keyword evidence="4" id="KW-0051">Antiviral defense</keyword>